<gene>
    <name evidence="2" type="ORF">WOLCODRAFT_138032</name>
</gene>
<dbReference type="AlphaFoldDB" id="A0A2H3JMG8"/>
<accession>A0A2H3JMG8</accession>
<dbReference type="EMBL" id="KB468124">
    <property type="protein sequence ID" value="PCH42695.1"/>
    <property type="molecule type" value="Genomic_DNA"/>
</dbReference>
<reference evidence="2 3" key="1">
    <citation type="journal article" date="2012" name="Science">
        <title>The Paleozoic origin of enzymatic lignin decomposition reconstructed from 31 fungal genomes.</title>
        <authorList>
            <person name="Floudas D."/>
            <person name="Binder M."/>
            <person name="Riley R."/>
            <person name="Barry K."/>
            <person name="Blanchette R.A."/>
            <person name="Henrissat B."/>
            <person name="Martinez A.T."/>
            <person name="Otillar R."/>
            <person name="Spatafora J.W."/>
            <person name="Yadav J.S."/>
            <person name="Aerts A."/>
            <person name="Benoit I."/>
            <person name="Boyd A."/>
            <person name="Carlson A."/>
            <person name="Copeland A."/>
            <person name="Coutinho P.M."/>
            <person name="de Vries R.P."/>
            <person name="Ferreira P."/>
            <person name="Findley K."/>
            <person name="Foster B."/>
            <person name="Gaskell J."/>
            <person name="Glotzer D."/>
            <person name="Gorecki P."/>
            <person name="Heitman J."/>
            <person name="Hesse C."/>
            <person name="Hori C."/>
            <person name="Igarashi K."/>
            <person name="Jurgens J.A."/>
            <person name="Kallen N."/>
            <person name="Kersten P."/>
            <person name="Kohler A."/>
            <person name="Kuees U."/>
            <person name="Kumar T.K.A."/>
            <person name="Kuo A."/>
            <person name="LaButti K."/>
            <person name="Larrondo L.F."/>
            <person name="Lindquist E."/>
            <person name="Ling A."/>
            <person name="Lombard V."/>
            <person name="Lucas S."/>
            <person name="Lundell T."/>
            <person name="Martin R."/>
            <person name="McLaughlin D.J."/>
            <person name="Morgenstern I."/>
            <person name="Morin E."/>
            <person name="Murat C."/>
            <person name="Nagy L.G."/>
            <person name="Nolan M."/>
            <person name="Ohm R.A."/>
            <person name="Patyshakuliyeva A."/>
            <person name="Rokas A."/>
            <person name="Ruiz-Duenas F.J."/>
            <person name="Sabat G."/>
            <person name="Salamov A."/>
            <person name="Samejima M."/>
            <person name="Schmutz J."/>
            <person name="Slot J.C."/>
            <person name="St John F."/>
            <person name="Stenlid J."/>
            <person name="Sun H."/>
            <person name="Sun S."/>
            <person name="Syed K."/>
            <person name="Tsang A."/>
            <person name="Wiebenga A."/>
            <person name="Young D."/>
            <person name="Pisabarro A."/>
            <person name="Eastwood D.C."/>
            <person name="Martin F."/>
            <person name="Cullen D."/>
            <person name="Grigoriev I.V."/>
            <person name="Hibbett D.S."/>
        </authorList>
    </citation>
    <scope>NUCLEOTIDE SEQUENCE [LARGE SCALE GENOMIC DNA]</scope>
    <source>
        <strain evidence="2 3">MD-104</strain>
    </source>
</reference>
<organism evidence="2 3">
    <name type="scientific">Wolfiporia cocos (strain MD-104)</name>
    <name type="common">Brown rot fungus</name>
    <dbReference type="NCBI Taxonomy" id="742152"/>
    <lineage>
        <taxon>Eukaryota</taxon>
        <taxon>Fungi</taxon>
        <taxon>Dikarya</taxon>
        <taxon>Basidiomycota</taxon>
        <taxon>Agaricomycotina</taxon>
        <taxon>Agaricomycetes</taxon>
        <taxon>Polyporales</taxon>
        <taxon>Phaeolaceae</taxon>
        <taxon>Wolfiporia</taxon>
    </lineage>
</organism>
<evidence type="ECO:0000256" key="1">
    <source>
        <dbReference type="SAM" id="MobiDB-lite"/>
    </source>
</evidence>
<evidence type="ECO:0000313" key="3">
    <source>
        <dbReference type="Proteomes" id="UP000218811"/>
    </source>
</evidence>
<evidence type="ECO:0000313" key="2">
    <source>
        <dbReference type="EMBL" id="PCH42695.1"/>
    </source>
</evidence>
<protein>
    <submittedName>
        <fullName evidence="2">Uncharacterized protein</fullName>
    </submittedName>
</protein>
<sequence length="144" mass="14305">MADEVVPFGTSTQTSIVGPVSAPAETSPNDVPYTLPGAPQPWLDTPLPSPHELPAVPLPNFTASAPEPAPGGPAPGLPAHTHTGCAWHSSFVQCLLASGVGCMPCGDAGGGVPPEAAGAYDVGMQQAQVQVPVPVSSTLSHALG</sequence>
<feature type="region of interest" description="Disordered" evidence="1">
    <location>
        <begin position="1"/>
        <end position="75"/>
    </location>
</feature>
<dbReference type="Proteomes" id="UP000218811">
    <property type="component" value="Unassembled WGS sequence"/>
</dbReference>
<proteinExistence type="predicted"/>
<keyword evidence="3" id="KW-1185">Reference proteome</keyword>
<dbReference type="OrthoDB" id="2804726at2759"/>
<name>A0A2H3JMG8_WOLCO</name>